<dbReference type="AlphaFoldDB" id="A0AAN7YQ00"/>
<accession>A0AAN7YQ00</accession>
<reference evidence="1 2" key="1">
    <citation type="submission" date="2023-11" db="EMBL/GenBank/DDBJ databases">
        <title>Dfirmibasis_genome.</title>
        <authorList>
            <person name="Edelbroek B."/>
            <person name="Kjellin J."/>
            <person name="Jerlstrom-Hultqvist J."/>
            <person name="Soderbom F."/>
        </authorList>
    </citation>
    <scope>NUCLEOTIDE SEQUENCE [LARGE SCALE GENOMIC DNA]</scope>
    <source>
        <strain evidence="1 2">TNS-C-14</strain>
    </source>
</reference>
<keyword evidence="2" id="KW-1185">Reference proteome</keyword>
<evidence type="ECO:0000313" key="1">
    <source>
        <dbReference type="EMBL" id="KAK5575301.1"/>
    </source>
</evidence>
<dbReference type="EMBL" id="JAVFKY010000006">
    <property type="protein sequence ID" value="KAK5575301.1"/>
    <property type="molecule type" value="Genomic_DNA"/>
</dbReference>
<gene>
    <name evidence="1" type="ORF">RB653_010559</name>
</gene>
<dbReference type="Proteomes" id="UP001344447">
    <property type="component" value="Unassembled WGS sequence"/>
</dbReference>
<evidence type="ECO:0000313" key="2">
    <source>
        <dbReference type="Proteomes" id="UP001344447"/>
    </source>
</evidence>
<organism evidence="1 2">
    <name type="scientific">Dictyostelium firmibasis</name>
    <dbReference type="NCBI Taxonomy" id="79012"/>
    <lineage>
        <taxon>Eukaryota</taxon>
        <taxon>Amoebozoa</taxon>
        <taxon>Evosea</taxon>
        <taxon>Eumycetozoa</taxon>
        <taxon>Dictyostelia</taxon>
        <taxon>Dictyosteliales</taxon>
        <taxon>Dictyosteliaceae</taxon>
        <taxon>Dictyostelium</taxon>
    </lineage>
</organism>
<proteinExistence type="predicted"/>
<comment type="caution">
    <text evidence="1">The sequence shown here is derived from an EMBL/GenBank/DDBJ whole genome shotgun (WGS) entry which is preliminary data.</text>
</comment>
<name>A0AAN7YQ00_9MYCE</name>
<sequence length="63" mass="7308">MSSVDIFFIIEPTTFGPRITSLEKINIFGFSFLVFFKAIDDYGVKYLHNVSQSNHFITSNWVK</sequence>
<protein>
    <submittedName>
        <fullName evidence="1">Uncharacterized protein</fullName>
    </submittedName>
</protein>